<dbReference type="PROSITE" id="PS50174">
    <property type="entry name" value="G_PATCH"/>
    <property type="match status" value="1"/>
</dbReference>
<feature type="region of interest" description="Disordered" evidence="1">
    <location>
        <begin position="547"/>
        <end position="566"/>
    </location>
</feature>
<feature type="compositionally biased region" description="Basic and acidic residues" evidence="1">
    <location>
        <begin position="552"/>
        <end position="561"/>
    </location>
</feature>
<keyword evidence="3" id="KW-1185">Reference proteome</keyword>
<dbReference type="CDD" id="cd00303">
    <property type="entry name" value="retropepsin_like"/>
    <property type="match status" value="1"/>
</dbReference>
<feature type="domain" description="G-patch" evidence="2">
    <location>
        <begin position="833"/>
        <end position="876"/>
    </location>
</feature>
<dbReference type="AlphaFoldDB" id="A0A6P6W2U7"/>
<sequence>MPLEPQGPYYYFTAEPFTLDTAAQGKVEAGESSVPIGKNLLKRLDRFDEFIRKNQGLSKQGGLDYNELCLFPDMQLPVGFKAPKFSKYDRTGNSKTHIQMFVNKLEKPIDDENLPVRIFPKSLEGDALDWTTLERTKNKPSEDHKTYAKKWRKLAVKVVPPMTEEEIVRTFIKVHDPPYFEEIFYMIECSFAEIINKLEEYDEFVRAGKIVNLSVLKSQLEAMQNQGSSSKKSQFKKKEEETSFVWKQSPSFQLRYQQYPTYSPRYPYQSCPRPVYHTTINHPRFRPNYPNTPPRPFHIYPPNFQIRPRLPYNPRPTSPVNPTYHYQQTNDTQNPTPYRTFTNLCLPVDQLYEQLKATGKIGTVPPKTYSKGFPLGYDPQAFCAYHSGAPGHSTANCWALKHKIQDMIEAGDIILRKRDEQGPSVSKNPLPTHKDTVGAITIDEKIEEPTQYIEDEAEIIGVTGEPFILEEEAYEVKKNPDLLILDMIPFECEPLELIMLELPEQAPVFNRQEVPWNYSEPTILIGREEAPKKEVAAITRSGRIIGAPTVDEPSKSKEKAAPTRPTVTEEEAFNFLRMLKKNEYKVIEQLDKKPAQISMLNLLLTSELHREALLKVLTEAQVPKNIPVDKFTHVVEHILASNQISFSEEDLTTEGIGHNKALYISVRCNGKLLPRVLIDNGSALNICPWNTLVKLGFQESKLHPSATVMRGFDGAKRESMGEVDLVLEIGPAQFQVICQVMDFSSVYNILLGRPWIHTSGVIPSSLHQMLRFVVNGQLITVFAEDDCTMIVNPALEEGGDRKALVSPYHVADIVLVGWVFKDKAVVGMNLPDASVMMGKEMIQGGYEIGKGLEHNLQGVLEPIELQGKKDTFGLGF</sequence>
<dbReference type="GeneID" id="113729122"/>
<name>A0A6P6W2U7_COFAR</name>
<evidence type="ECO:0000313" key="3">
    <source>
        <dbReference type="Proteomes" id="UP001652660"/>
    </source>
</evidence>
<proteinExistence type="predicted"/>
<dbReference type="Proteomes" id="UP001652660">
    <property type="component" value="Chromosome 2e"/>
</dbReference>
<dbReference type="GO" id="GO:0003676">
    <property type="term" value="F:nucleic acid binding"/>
    <property type="evidence" value="ECO:0007669"/>
    <property type="project" value="InterPro"/>
</dbReference>
<organism evidence="3 4">
    <name type="scientific">Coffea arabica</name>
    <name type="common">Arabian coffee</name>
    <dbReference type="NCBI Taxonomy" id="13443"/>
    <lineage>
        <taxon>Eukaryota</taxon>
        <taxon>Viridiplantae</taxon>
        <taxon>Streptophyta</taxon>
        <taxon>Embryophyta</taxon>
        <taxon>Tracheophyta</taxon>
        <taxon>Spermatophyta</taxon>
        <taxon>Magnoliopsida</taxon>
        <taxon>eudicotyledons</taxon>
        <taxon>Gunneridae</taxon>
        <taxon>Pentapetalae</taxon>
        <taxon>asterids</taxon>
        <taxon>lamiids</taxon>
        <taxon>Gentianales</taxon>
        <taxon>Rubiaceae</taxon>
        <taxon>Ixoroideae</taxon>
        <taxon>Gardenieae complex</taxon>
        <taxon>Bertiereae - Coffeeae clade</taxon>
        <taxon>Coffeeae</taxon>
        <taxon>Coffea</taxon>
    </lineage>
</organism>
<reference evidence="3" key="1">
    <citation type="journal article" date="2025" name="Foods">
        <title>Unveiling the Microbial Signatures of Arabica Coffee Cherries: Insights into Ripeness Specific Diversity, Functional Traits, and Implications for Quality and Safety.</title>
        <authorList>
            <consortium name="RefSeq"/>
            <person name="Tenea G.N."/>
            <person name="Cifuentes V."/>
            <person name="Reyes P."/>
            <person name="Cevallos-Vallejos M."/>
        </authorList>
    </citation>
    <scope>NUCLEOTIDE SEQUENCE [LARGE SCALE GENOMIC DNA]</scope>
</reference>
<evidence type="ECO:0000259" key="2">
    <source>
        <dbReference type="PROSITE" id="PS50174"/>
    </source>
</evidence>
<gene>
    <name evidence="4" type="primary">LOC113729122</name>
</gene>
<reference evidence="4" key="2">
    <citation type="submission" date="2025-08" db="UniProtKB">
        <authorList>
            <consortium name="RefSeq"/>
        </authorList>
    </citation>
    <scope>IDENTIFICATION</scope>
    <source>
        <tissue evidence="4">Leaves</tissue>
    </source>
</reference>
<dbReference type="InterPro" id="IPR000467">
    <property type="entry name" value="G_patch_dom"/>
</dbReference>
<dbReference type="PANTHER" id="PTHR32108:SF9">
    <property type="entry name" value="REVERSE TRANSCRIPTASE RNASE H-LIKE DOMAIN-CONTAINING PROTEIN"/>
    <property type="match status" value="1"/>
</dbReference>
<protein>
    <recommendedName>
        <fullName evidence="2">G-patch domain-containing protein</fullName>
    </recommendedName>
</protein>
<dbReference type="Gene3D" id="2.40.70.10">
    <property type="entry name" value="Acid Proteases"/>
    <property type="match status" value="1"/>
</dbReference>
<evidence type="ECO:0000313" key="4">
    <source>
        <dbReference type="RefSeq" id="XP_027109250.1"/>
    </source>
</evidence>
<dbReference type="InterPro" id="IPR021109">
    <property type="entry name" value="Peptidase_aspartic_dom_sf"/>
</dbReference>
<evidence type="ECO:0000256" key="1">
    <source>
        <dbReference type="SAM" id="MobiDB-lite"/>
    </source>
</evidence>
<dbReference type="PANTHER" id="PTHR32108">
    <property type="entry name" value="DNA-DIRECTED RNA POLYMERASE SUBUNIT ALPHA"/>
    <property type="match status" value="1"/>
</dbReference>
<dbReference type="OrthoDB" id="2919534at2759"/>
<dbReference type="RefSeq" id="XP_027109250.1">
    <property type="nucleotide sequence ID" value="XM_027253449.2"/>
</dbReference>
<accession>A0A6P6W2U7</accession>